<feature type="chain" id="PRO_5046150630" evidence="2">
    <location>
        <begin position="25"/>
        <end position="216"/>
    </location>
</feature>
<proteinExistence type="predicted"/>
<evidence type="ECO:0000313" key="5">
    <source>
        <dbReference type="Proteomes" id="UP000823790"/>
    </source>
</evidence>
<feature type="domain" description="DUF4142" evidence="3">
    <location>
        <begin position="46"/>
        <end position="181"/>
    </location>
</feature>
<name>A0ABS4DP84_9GAMM</name>
<dbReference type="InterPro" id="IPR012347">
    <property type="entry name" value="Ferritin-like"/>
</dbReference>
<feature type="compositionally biased region" description="Basic and acidic residues" evidence="1">
    <location>
        <begin position="187"/>
        <end position="196"/>
    </location>
</feature>
<dbReference type="Pfam" id="PF13628">
    <property type="entry name" value="DUF4142"/>
    <property type="match status" value="1"/>
</dbReference>
<dbReference type="PANTHER" id="PTHR38593:SF1">
    <property type="entry name" value="BLR2558 PROTEIN"/>
    <property type="match status" value="1"/>
</dbReference>
<feature type="region of interest" description="Disordered" evidence="1">
    <location>
        <begin position="181"/>
        <end position="216"/>
    </location>
</feature>
<dbReference type="RefSeq" id="WP_209620457.1">
    <property type="nucleotide sequence ID" value="NZ_JAGJRS010000021.1"/>
</dbReference>
<evidence type="ECO:0000313" key="4">
    <source>
        <dbReference type="EMBL" id="MBP1474851.1"/>
    </source>
</evidence>
<sequence>MTVRPISLVLGTVLLAGLCCSAFAQSSTGQDSGDRMTHSMQSDGSHDAMFMRKAAAANMAEIQAGRIALDKSSNAQVKQLAQRIIDDHTKAGDQLTSIAQRKQVSLPTEPMPMQKQEADHLKSLSGSAFDKAYAQAMVKDHRKAIKLFGMESASGSDPDLKQFASTTLPALKTHLQMAEQLPGGSGMHHDTMDHHGATPMDDSGSMGMPASGSSTH</sequence>
<accession>A0ABS4DP84</accession>
<feature type="signal peptide" evidence="2">
    <location>
        <begin position="1"/>
        <end position="24"/>
    </location>
</feature>
<evidence type="ECO:0000256" key="2">
    <source>
        <dbReference type="SAM" id="SignalP"/>
    </source>
</evidence>
<feature type="compositionally biased region" description="Low complexity" evidence="1">
    <location>
        <begin position="200"/>
        <end position="216"/>
    </location>
</feature>
<dbReference type="InterPro" id="IPR025419">
    <property type="entry name" value="DUF4142"/>
</dbReference>
<reference evidence="4 5" key="1">
    <citation type="submission" date="2021-04" db="EMBL/GenBank/DDBJ databases">
        <authorList>
            <person name="Huq M.A."/>
        </authorList>
    </citation>
    <scope>NUCLEOTIDE SEQUENCE [LARGE SCALE GENOMIC DNA]</scope>
    <source>
        <strain evidence="4 5">MAH-13</strain>
    </source>
</reference>
<evidence type="ECO:0000259" key="3">
    <source>
        <dbReference type="Pfam" id="PF13628"/>
    </source>
</evidence>
<protein>
    <submittedName>
        <fullName evidence="4">DUF4142 domain-containing protein</fullName>
    </submittedName>
</protein>
<organism evidence="4 5">
    <name type="scientific">Frateuria flava</name>
    <dbReference type="NCBI Taxonomy" id="2821489"/>
    <lineage>
        <taxon>Bacteria</taxon>
        <taxon>Pseudomonadati</taxon>
        <taxon>Pseudomonadota</taxon>
        <taxon>Gammaproteobacteria</taxon>
        <taxon>Lysobacterales</taxon>
        <taxon>Rhodanobacteraceae</taxon>
        <taxon>Frateuria</taxon>
    </lineage>
</organism>
<dbReference type="Gene3D" id="1.20.1260.10">
    <property type="match status" value="1"/>
</dbReference>
<dbReference type="Proteomes" id="UP000823790">
    <property type="component" value="Unassembled WGS sequence"/>
</dbReference>
<keyword evidence="2" id="KW-0732">Signal</keyword>
<dbReference type="EMBL" id="JAGJRS010000021">
    <property type="protein sequence ID" value="MBP1474851.1"/>
    <property type="molecule type" value="Genomic_DNA"/>
</dbReference>
<comment type="caution">
    <text evidence="4">The sequence shown here is derived from an EMBL/GenBank/DDBJ whole genome shotgun (WGS) entry which is preliminary data.</text>
</comment>
<keyword evidence="5" id="KW-1185">Reference proteome</keyword>
<dbReference type="PANTHER" id="PTHR38593">
    <property type="entry name" value="BLR2558 PROTEIN"/>
    <property type="match status" value="1"/>
</dbReference>
<gene>
    <name evidence="4" type="ORF">J7I44_11125</name>
</gene>
<evidence type="ECO:0000256" key="1">
    <source>
        <dbReference type="SAM" id="MobiDB-lite"/>
    </source>
</evidence>